<dbReference type="InterPro" id="IPR001900">
    <property type="entry name" value="RNase_II/R"/>
</dbReference>
<dbReference type="Gene3D" id="2.40.50.700">
    <property type="match status" value="1"/>
</dbReference>
<dbReference type="GO" id="GO:0006364">
    <property type="term" value="P:rRNA processing"/>
    <property type="evidence" value="ECO:0007669"/>
    <property type="project" value="UniProtKB-KW"/>
</dbReference>
<dbReference type="InterPro" id="IPR041505">
    <property type="entry name" value="Dis3_CSD2"/>
</dbReference>
<dbReference type="InterPro" id="IPR050180">
    <property type="entry name" value="RNR_Ribonuclease"/>
</dbReference>
<evidence type="ECO:0000256" key="8">
    <source>
        <dbReference type="ARBA" id="ARBA00022835"/>
    </source>
</evidence>
<proteinExistence type="inferred from homology"/>
<feature type="compositionally biased region" description="Basic residues" evidence="15">
    <location>
        <begin position="1173"/>
        <end position="1183"/>
    </location>
</feature>
<feature type="region of interest" description="Disordered" evidence="15">
    <location>
        <begin position="1164"/>
        <end position="1183"/>
    </location>
</feature>
<evidence type="ECO:0000256" key="4">
    <source>
        <dbReference type="ARBA" id="ARBA00016366"/>
    </source>
</evidence>
<keyword evidence="9" id="KW-0269">Exonuclease</keyword>
<keyword evidence="5" id="KW-0698">rRNA processing</keyword>
<evidence type="ECO:0000256" key="2">
    <source>
        <dbReference type="ARBA" id="ARBA00004123"/>
    </source>
</evidence>
<reference evidence="17" key="1">
    <citation type="submission" date="2021-01" db="EMBL/GenBank/DDBJ databases">
        <authorList>
            <person name="Corre E."/>
            <person name="Pelletier E."/>
            <person name="Niang G."/>
            <person name="Scheremetjew M."/>
            <person name="Finn R."/>
            <person name="Kale V."/>
            <person name="Holt S."/>
            <person name="Cochrane G."/>
            <person name="Meng A."/>
            <person name="Brown T."/>
            <person name="Cohen L."/>
        </authorList>
    </citation>
    <scope>NUCLEOTIDE SEQUENCE</scope>
    <source>
        <strain evidence="17">NY070348D</strain>
    </source>
</reference>
<keyword evidence="6" id="KW-0540">Nuclease</keyword>
<evidence type="ECO:0000256" key="6">
    <source>
        <dbReference type="ARBA" id="ARBA00022722"/>
    </source>
</evidence>
<keyword evidence="7" id="KW-0378">Hydrolase</keyword>
<comment type="subcellular location">
    <subcellularLocation>
        <location evidence="2">Nucleus</location>
    </subcellularLocation>
</comment>
<evidence type="ECO:0000256" key="14">
    <source>
        <dbReference type="RuleBase" id="RU003901"/>
    </source>
</evidence>
<comment type="cofactor">
    <cofactor evidence="1">
        <name>Mg(2+)</name>
        <dbReference type="ChEBI" id="CHEBI:18420"/>
    </cofactor>
</comment>
<dbReference type="Pfam" id="PF00773">
    <property type="entry name" value="RNB"/>
    <property type="match status" value="1"/>
</dbReference>
<evidence type="ECO:0000256" key="1">
    <source>
        <dbReference type="ARBA" id="ARBA00001946"/>
    </source>
</evidence>
<dbReference type="SMART" id="SM00955">
    <property type="entry name" value="RNB"/>
    <property type="match status" value="1"/>
</dbReference>
<evidence type="ECO:0000256" key="15">
    <source>
        <dbReference type="SAM" id="MobiDB-lite"/>
    </source>
</evidence>
<dbReference type="PANTHER" id="PTHR23355">
    <property type="entry name" value="RIBONUCLEASE"/>
    <property type="match status" value="1"/>
</dbReference>
<evidence type="ECO:0000256" key="3">
    <source>
        <dbReference type="ARBA" id="ARBA00005785"/>
    </source>
</evidence>
<dbReference type="EMBL" id="HBHK01010936">
    <property type="protein sequence ID" value="CAD9680303.1"/>
    <property type="molecule type" value="Transcribed_RNA"/>
</dbReference>
<evidence type="ECO:0000256" key="12">
    <source>
        <dbReference type="ARBA" id="ARBA00023242"/>
    </source>
</evidence>
<dbReference type="GO" id="GO:0000956">
    <property type="term" value="P:nuclear-transcribed mRNA catabolic process"/>
    <property type="evidence" value="ECO:0007669"/>
    <property type="project" value="UniProtKB-ARBA"/>
</dbReference>
<dbReference type="FunFam" id="2.40.50.700:FF:000001">
    <property type="entry name" value="Exosome complex exonuclease exoribonuclease (Rrp44)"/>
    <property type="match status" value="1"/>
</dbReference>
<evidence type="ECO:0000259" key="16">
    <source>
        <dbReference type="SMART" id="SM00955"/>
    </source>
</evidence>
<evidence type="ECO:0000256" key="7">
    <source>
        <dbReference type="ARBA" id="ARBA00022801"/>
    </source>
</evidence>
<dbReference type="GO" id="GO:0000176">
    <property type="term" value="C:nuclear exosome (RNase complex)"/>
    <property type="evidence" value="ECO:0007669"/>
    <property type="project" value="UniProtKB-ARBA"/>
</dbReference>
<dbReference type="InterPro" id="IPR022966">
    <property type="entry name" value="RNase_II/R_CS"/>
</dbReference>
<name>A0A7S2RTJ9_9STRA</name>
<sequence>MDVRHNTHTDDVLVCSRFSARSHANKKVGERYVIQIPCPFNANKYTSPKQDVIVIVPTATSFDSFIEVFNRITPTDNLQIVVLGSVLEKLQQDGKMQTFRRVREFAQTHLYFPNLFMGEKLDTVLKALTWLRNHLENYQTPLVTLSEHDEFLELARSGHFQASKTAQFFSCHDPDGLGKLALDIVPVSDHQDTVVAVSYWNEIRVQEALKSSQAVKGTLQVSSFQPRKLASVAGVTFSTDKCNRAIHGDVVVVSDGSVVSLVKRNWRPYVVTLSPSDRERAMNTNMNTSVNLVCIPLDPRIPKIRISSRIAKSFVGQRFVVCIDDWDVSSRYPSGHYVHTLGPIGDIATESLAILVETGLDKHLKEFTSEALKCLPAAGSNWVPEKGQTADRRDLISEGEFIFSVDPPGCQDIDDTMSFKELPGGRFQVGVHIADVTHFVKEGSALDQQAQERATSVYLEDRRLDMLPRLLCEDLCSLRAQVERYAVSTIWTLDANFDIEDVWMGRTLINSKHALSYGQAQRLIDGQDPSFETVVEGVHTGKPIAPELWDQLRSSLRGLQALARHRLKYRRELGALDLDGGGEFKFSLDATHKPQEVHEKAPLEVHSTVAELMIMANESVAKRIAETHKQSALLRRHVKPPEKKMKDVVDLARKLNIELDISSNAALAASMVLARQELSKPMFSLINDALTRSMSEAEYVCAGLVSEYHHFGLGLEFYTHFTSPIRRYADVIVHRMLLNESPETNSAPKPSGPVGETITPPTMWSKAVAGDRDLLFDGVDEVDLNNVLGADDDDDGATPGASLDLDDILGMDSDNQLDGLDLAMDDDFIGNMDTGGASVDALIGLGEPDLVGESVSVTAVKNTNRAFDDALCEHINTLHRAAKEASFRSEKLFFSLYFERNPQVVNAIVVGIREFGIICYVPKFKTKLVMRFDSTDTFPICTLNGNRVETLSPMVYNFNLAPHKENEYQSVNISGRGILLHLQVLDRIPVFIHTKSMHDDEQNQALRINPPQLMYYDPGDETETEVPPLTVETKTQTFEEFTFANSPTAIQRDIKSKQEQPQGADDNTLKNKPSLFKVIQEHNEKGWHKSKAVIKTKANIQRLQKGRMIFGELHKPSESQEWAYDDEDTLLEQPSSSFSSIQHDRQAVNKYVKQQTRQITQRMERLHAAKRDTKIKKRLKNGG</sequence>
<evidence type="ECO:0000256" key="11">
    <source>
        <dbReference type="ARBA" id="ARBA00022884"/>
    </source>
</evidence>
<dbReference type="GO" id="GO:0003723">
    <property type="term" value="F:RNA binding"/>
    <property type="evidence" value="ECO:0007669"/>
    <property type="project" value="UniProtKB-KW"/>
</dbReference>
<evidence type="ECO:0000256" key="9">
    <source>
        <dbReference type="ARBA" id="ARBA00022839"/>
    </source>
</evidence>
<keyword evidence="12" id="KW-0539">Nucleus</keyword>
<keyword evidence="8" id="KW-0271">Exosome</keyword>
<accession>A0A7S2RTJ9</accession>
<dbReference type="PROSITE" id="PS01175">
    <property type="entry name" value="RIBONUCLEASE_II"/>
    <property type="match status" value="1"/>
</dbReference>
<evidence type="ECO:0000256" key="10">
    <source>
        <dbReference type="ARBA" id="ARBA00022842"/>
    </source>
</evidence>
<dbReference type="InterPro" id="IPR012340">
    <property type="entry name" value="NA-bd_OB-fold"/>
</dbReference>
<evidence type="ECO:0000256" key="13">
    <source>
        <dbReference type="ARBA" id="ARBA00077930"/>
    </source>
</evidence>
<organism evidence="17">
    <name type="scientific">Mucochytrium quahogii</name>
    <dbReference type="NCBI Taxonomy" id="96639"/>
    <lineage>
        <taxon>Eukaryota</taxon>
        <taxon>Sar</taxon>
        <taxon>Stramenopiles</taxon>
        <taxon>Bigyra</taxon>
        <taxon>Labyrinthulomycetes</taxon>
        <taxon>Thraustochytrida</taxon>
        <taxon>Thraustochytriidae</taxon>
        <taxon>Mucochytrium</taxon>
    </lineage>
</organism>
<dbReference type="SUPFAM" id="SSF50249">
    <property type="entry name" value="Nucleic acid-binding proteins"/>
    <property type="match status" value="2"/>
</dbReference>
<dbReference type="AlphaFoldDB" id="A0A7S2RTJ9"/>
<evidence type="ECO:0000256" key="5">
    <source>
        <dbReference type="ARBA" id="ARBA00022552"/>
    </source>
</evidence>
<dbReference type="Pfam" id="PF17849">
    <property type="entry name" value="OB_Dis3"/>
    <property type="match status" value="1"/>
</dbReference>
<dbReference type="PANTHER" id="PTHR23355:SF30">
    <property type="entry name" value="DIS3-LIKE EXONUCLEASE 1"/>
    <property type="match status" value="1"/>
</dbReference>
<feature type="domain" description="RNB" evidence="16">
    <location>
        <begin position="392"/>
        <end position="743"/>
    </location>
</feature>
<keyword evidence="11" id="KW-0694">RNA-binding</keyword>
<protein>
    <recommendedName>
        <fullName evidence="4">DIS3-like exonuclease 1</fullName>
    </recommendedName>
    <alternativeName>
        <fullName evidence="13">Ribosomal RNA-processing protein 44</fullName>
    </alternativeName>
</protein>
<evidence type="ECO:0000313" key="17">
    <source>
        <dbReference type="EMBL" id="CAD9680303.1"/>
    </source>
</evidence>
<dbReference type="GO" id="GO:0000175">
    <property type="term" value="F:3'-5'-RNA exonuclease activity"/>
    <property type="evidence" value="ECO:0007669"/>
    <property type="project" value="TreeGrafter"/>
</dbReference>
<comment type="similarity">
    <text evidence="3 14">Belongs to the RNR ribonuclease family.</text>
</comment>
<keyword evidence="10" id="KW-0460">Magnesium</keyword>
<gene>
    <name evidence="17" type="ORF">QSP1433_LOCUS6869</name>
</gene>